<dbReference type="InterPro" id="IPR034768">
    <property type="entry name" value="4FE4S_WBL"/>
</dbReference>
<accession>A0A5M9ZFT4</accession>
<dbReference type="GO" id="GO:0045892">
    <property type="term" value="P:negative regulation of DNA-templated transcription"/>
    <property type="evidence" value="ECO:0007669"/>
    <property type="project" value="TreeGrafter"/>
</dbReference>
<name>A0A5M9ZFT4_9BIFI</name>
<comment type="cofactor">
    <cofactor evidence="1">
        <name>[4Fe-4S] cluster</name>
        <dbReference type="ChEBI" id="CHEBI:49883"/>
    </cofactor>
</comment>
<comment type="subcellular location">
    <subcellularLocation>
        <location evidence="2">Cytoplasm</location>
    </subcellularLocation>
</comment>
<keyword evidence="7" id="KW-0411">Iron-sulfur</keyword>
<dbReference type="PANTHER" id="PTHR38839">
    <property type="entry name" value="TRANSCRIPTIONAL REGULATOR WHID-RELATED"/>
    <property type="match status" value="1"/>
</dbReference>
<reference evidence="13 14" key="1">
    <citation type="journal article" date="2019" name="Syst. Appl. Microbiol.">
        <title>Characterization of Bifidobacterium species in feaces of the Egyptian fruit bat: Description of B. vespertilionis sp. nov. and B. rousetti sp. nov.</title>
        <authorList>
            <person name="Modesto M."/>
            <person name="Satti M."/>
            <person name="Watanabe K."/>
            <person name="Puglisi E."/>
            <person name="Morelli L."/>
            <person name="Huang C.-H."/>
            <person name="Liou J.-S."/>
            <person name="Miyashita M."/>
            <person name="Tamura T."/>
            <person name="Saito S."/>
            <person name="Mori K."/>
            <person name="Huang L."/>
            <person name="Sciavilla P."/>
            <person name="Sandri C."/>
            <person name="Spiezio C."/>
            <person name="Vitali F."/>
            <person name="Cavalieri D."/>
            <person name="Perpetuini G."/>
            <person name="Tofalo R."/>
            <person name="Bonetti A."/>
            <person name="Arita M."/>
            <person name="Mattarelli P."/>
        </authorList>
    </citation>
    <scope>NUCLEOTIDE SEQUENCE [LARGE SCALE GENOMIC DNA]</scope>
    <source>
        <strain evidence="13 14">RST27</strain>
    </source>
</reference>
<evidence type="ECO:0000256" key="5">
    <source>
        <dbReference type="ARBA" id="ARBA00022723"/>
    </source>
</evidence>
<evidence type="ECO:0000313" key="13">
    <source>
        <dbReference type="EMBL" id="KAA8817839.1"/>
    </source>
</evidence>
<keyword evidence="11" id="KW-0804">Transcription</keyword>
<organism evidence="13 14">
    <name type="scientific">Bifidobacterium callitrichos</name>
    <dbReference type="NCBI Taxonomy" id="762209"/>
    <lineage>
        <taxon>Bacteria</taxon>
        <taxon>Bacillati</taxon>
        <taxon>Actinomycetota</taxon>
        <taxon>Actinomycetes</taxon>
        <taxon>Bifidobacteriales</taxon>
        <taxon>Bifidobacteriaceae</taxon>
        <taxon>Bifidobacterium</taxon>
    </lineage>
</organism>
<dbReference type="InterPro" id="IPR003482">
    <property type="entry name" value="Whib"/>
</dbReference>
<comment type="similarity">
    <text evidence="3">Belongs to the WhiB family.</text>
</comment>
<keyword evidence="4" id="KW-0004">4Fe-4S</keyword>
<dbReference type="GO" id="GO:0051539">
    <property type="term" value="F:4 iron, 4 sulfur cluster binding"/>
    <property type="evidence" value="ECO:0007669"/>
    <property type="project" value="UniProtKB-KW"/>
</dbReference>
<evidence type="ECO:0000256" key="7">
    <source>
        <dbReference type="ARBA" id="ARBA00023014"/>
    </source>
</evidence>
<dbReference type="GO" id="GO:0003677">
    <property type="term" value="F:DNA binding"/>
    <property type="evidence" value="ECO:0007669"/>
    <property type="project" value="UniProtKB-KW"/>
</dbReference>
<dbReference type="GO" id="GO:0046872">
    <property type="term" value="F:metal ion binding"/>
    <property type="evidence" value="ECO:0007669"/>
    <property type="project" value="UniProtKB-KW"/>
</dbReference>
<evidence type="ECO:0000256" key="9">
    <source>
        <dbReference type="ARBA" id="ARBA00023125"/>
    </source>
</evidence>
<feature type="domain" description="4Fe-4S Wbl-type" evidence="12">
    <location>
        <begin position="1"/>
        <end position="43"/>
    </location>
</feature>
<evidence type="ECO:0000256" key="11">
    <source>
        <dbReference type="ARBA" id="ARBA00023163"/>
    </source>
</evidence>
<evidence type="ECO:0000256" key="4">
    <source>
        <dbReference type="ARBA" id="ARBA00022485"/>
    </source>
</evidence>
<keyword evidence="5" id="KW-0479">Metal-binding</keyword>
<dbReference type="Proteomes" id="UP000326060">
    <property type="component" value="Unassembled WGS sequence"/>
</dbReference>
<protein>
    <submittedName>
        <fullName evidence="13">WhiB family transcriptional regulator</fullName>
    </submittedName>
</protein>
<dbReference type="GO" id="GO:0005737">
    <property type="term" value="C:cytoplasm"/>
    <property type="evidence" value="ECO:0007669"/>
    <property type="project" value="UniProtKB-SubCell"/>
</dbReference>
<dbReference type="PROSITE" id="PS51674">
    <property type="entry name" value="4FE4S_WBL"/>
    <property type="match status" value="1"/>
</dbReference>
<gene>
    <name evidence="13" type="ORF">EMB92_01395</name>
</gene>
<evidence type="ECO:0000256" key="3">
    <source>
        <dbReference type="ARBA" id="ARBA00006597"/>
    </source>
</evidence>
<dbReference type="AlphaFoldDB" id="A0A5M9ZFT4"/>
<proteinExistence type="inferred from homology"/>
<dbReference type="GO" id="GO:0047134">
    <property type="term" value="F:protein-disulfide reductase [NAD(P)H] activity"/>
    <property type="evidence" value="ECO:0007669"/>
    <property type="project" value="TreeGrafter"/>
</dbReference>
<keyword evidence="8" id="KW-0805">Transcription regulation</keyword>
<evidence type="ECO:0000259" key="12">
    <source>
        <dbReference type="PROSITE" id="PS51674"/>
    </source>
</evidence>
<comment type="caution">
    <text evidence="13">The sequence shown here is derived from an EMBL/GenBank/DDBJ whole genome shotgun (WGS) entry which is preliminary data.</text>
</comment>
<keyword evidence="6" id="KW-0408">Iron</keyword>
<evidence type="ECO:0000256" key="10">
    <source>
        <dbReference type="ARBA" id="ARBA00023157"/>
    </source>
</evidence>
<evidence type="ECO:0000313" key="14">
    <source>
        <dbReference type="Proteomes" id="UP000326060"/>
    </source>
</evidence>
<dbReference type="GO" id="GO:0045454">
    <property type="term" value="P:cell redox homeostasis"/>
    <property type="evidence" value="ECO:0007669"/>
    <property type="project" value="TreeGrafter"/>
</dbReference>
<evidence type="ECO:0000256" key="8">
    <source>
        <dbReference type="ARBA" id="ARBA00023015"/>
    </source>
</evidence>
<sequence length="56" mass="6256">MSVEWAKSRCRDCPVIDQCLRYALDHNEIYGVWGGMAAAWGSGGDPFDSTTFRRTA</sequence>
<evidence type="ECO:0000256" key="2">
    <source>
        <dbReference type="ARBA" id="ARBA00004496"/>
    </source>
</evidence>
<dbReference type="Pfam" id="PF02467">
    <property type="entry name" value="Whib"/>
    <property type="match status" value="1"/>
</dbReference>
<evidence type="ECO:0000256" key="6">
    <source>
        <dbReference type="ARBA" id="ARBA00023004"/>
    </source>
</evidence>
<evidence type="ECO:0000256" key="1">
    <source>
        <dbReference type="ARBA" id="ARBA00001966"/>
    </source>
</evidence>
<dbReference type="EMBL" id="RZJP01000001">
    <property type="protein sequence ID" value="KAA8817839.1"/>
    <property type="molecule type" value="Genomic_DNA"/>
</dbReference>
<keyword evidence="10" id="KW-1015">Disulfide bond</keyword>
<keyword evidence="9" id="KW-0238">DNA-binding</keyword>